<reference evidence="2" key="1">
    <citation type="submission" date="2017-06" db="EMBL/GenBank/DDBJ databases">
        <title>Novel phages from South African skin metaviromes.</title>
        <authorList>
            <person name="van Zyl L.J."/>
            <person name="Abrahams Y."/>
            <person name="Stander E.A."/>
            <person name="Kirby B.M."/>
            <person name="Clavaud C."/>
            <person name="Farcet C."/>
            <person name="Breton L."/>
            <person name="Trindade M.I."/>
        </authorList>
    </citation>
    <scope>NUCLEOTIDE SEQUENCE</scope>
</reference>
<dbReference type="Pfam" id="PF14301">
    <property type="entry name" value="DUF4376"/>
    <property type="match status" value="1"/>
</dbReference>
<feature type="domain" description="DUF4376" evidence="1">
    <location>
        <begin position="67"/>
        <end position="168"/>
    </location>
</feature>
<dbReference type="InterPro" id="IPR025484">
    <property type="entry name" value="DUF4376"/>
</dbReference>
<organism evidence="2">
    <name type="scientific">uncultured Caudovirales phage</name>
    <dbReference type="NCBI Taxonomy" id="2100421"/>
    <lineage>
        <taxon>Viruses</taxon>
        <taxon>Duplodnaviria</taxon>
        <taxon>Heunggongvirae</taxon>
        <taxon>Uroviricota</taxon>
        <taxon>Caudoviricetes</taxon>
        <taxon>Peduoviridae</taxon>
        <taxon>Maltschvirus</taxon>
        <taxon>Maltschvirus maltsch</taxon>
    </lineage>
</organism>
<evidence type="ECO:0000313" key="2">
    <source>
        <dbReference type="EMBL" id="ASN71526.1"/>
    </source>
</evidence>
<gene>
    <name evidence="2" type="ORF">9F2_20</name>
</gene>
<sequence>MGAAAAINNGVVTGIYVIDDNQSGAEFAEMMGWVIIDPTSEISIGWLYDGSQFTPPPVVVYPVENYQVDDERDRRISEGFVFEESRYQTESQSDRENILGALGTALAAITIDGAQPGDLRWADPKFDFFWIAADNSRVPMDAQTCLAFARAAVARKSLLVIAGNTIKQMDPIPQDYTDDKWWPQWNATLSRSK</sequence>
<dbReference type="EMBL" id="MF417927">
    <property type="protein sequence ID" value="ASN71526.1"/>
    <property type="molecule type" value="Genomic_DNA"/>
</dbReference>
<evidence type="ECO:0000259" key="1">
    <source>
        <dbReference type="Pfam" id="PF14301"/>
    </source>
</evidence>
<name>A0A2H4JF49_9CAUD</name>
<protein>
    <recommendedName>
        <fullName evidence="1">DUF4376 domain-containing protein</fullName>
    </recommendedName>
</protein>
<proteinExistence type="predicted"/>
<accession>A0A2H4JF49</accession>